<keyword evidence="2" id="KW-1185">Reference proteome</keyword>
<gene>
    <name evidence="1" type="ORF">FC093_23270</name>
</gene>
<reference evidence="1 2" key="1">
    <citation type="submission" date="2019-05" db="EMBL/GenBank/DDBJ databases">
        <title>Panacibacter sp. strain 17mud1-8 Genome sequencing and assembly.</title>
        <authorList>
            <person name="Chhetri G."/>
        </authorList>
    </citation>
    <scope>NUCLEOTIDE SEQUENCE [LARGE SCALE GENOMIC DNA]</scope>
    <source>
        <strain evidence="1 2">17mud1-8</strain>
    </source>
</reference>
<accession>A0A4U3KPL9</accession>
<evidence type="ECO:0000313" key="2">
    <source>
        <dbReference type="Proteomes" id="UP000305848"/>
    </source>
</evidence>
<organism evidence="1 2">
    <name type="scientific">Ilyomonas limi</name>
    <dbReference type="NCBI Taxonomy" id="2575867"/>
    <lineage>
        <taxon>Bacteria</taxon>
        <taxon>Pseudomonadati</taxon>
        <taxon>Bacteroidota</taxon>
        <taxon>Chitinophagia</taxon>
        <taxon>Chitinophagales</taxon>
        <taxon>Chitinophagaceae</taxon>
        <taxon>Ilyomonas</taxon>
    </lineage>
</organism>
<dbReference type="RefSeq" id="WP_137264226.1">
    <property type="nucleotide sequence ID" value="NZ_SZQL01000045.1"/>
</dbReference>
<dbReference type="EMBL" id="SZQL01000045">
    <property type="protein sequence ID" value="TKK64110.1"/>
    <property type="molecule type" value="Genomic_DNA"/>
</dbReference>
<dbReference type="Proteomes" id="UP000305848">
    <property type="component" value="Unassembled WGS sequence"/>
</dbReference>
<name>A0A4U3KPL9_9BACT</name>
<sequence>MTQNADLEIKVIKRFVDKAKQDRYIQFVSSIKNRHKFISDLSHFNFFQWDKFEPVKGIEEQVILQSLQKNGITDKTCYVISENGDIDTKTLDIKKAISDTVGYGMGTILVFGDADMIYFESETMNTRFISKRVR</sequence>
<evidence type="ECO:0000313" key="1">
    <source>
        <dbReference type="EMBL" id="TKK64110.1"/>
    </source>
</evidence>
<dbReference type="OrthoDB" id="669913at2"/>
<proteinExistence type="predicted"/>
<comment type="caution">
    <text evidence="1">The sequence shown here is derived from an EMBL/GenBank/DDBJ whole genome shotgun (WGS) entry which is preliminary data.</text>
</comment>
<dbReference type="AlphaFoldDB" id="A0A4U3KPL9"/>
<protein>
    <submittedName>
        <fullName evidence="1">Uncharacterized protein</fullName>
    </submittedName>
</protein>